<organism evidence="2 3">
    <name type="scientific">Trichostrongylus colubriformis</name>
    <name type="common">Black scour worm</name>
    <dbReference type="NCBI Taxonomy" id="6319"/>
    <lineage>
        <taxon>Eukaryota</taxon>
        <taxon>Metazoa</taxon>
        <taxon>Ecdysozoa</taxon>
        <taxon>Nematoda</taxon>
        <taxon>Chromadorea</taxon>
        <taxon>Rhabditida</taxon>
        <taxon>Rhabditina</taxon>
        <taxon>Rhabditomorpha</taxon>
        <taxon>Strongyloidea</taxon>
        <taxon>Trichostrongylidae</taxon>
        <taxon>Trichostrongylus</taxon>
    </lineage>
</organism>
<comment type="caution">
    <text evidence="2">The sequence shown here is derived from an EMBL/GenBank/DDBJ whole genome shotgun (WGS) entry which is preliminary data.</text>
</comment>
<accession>A0AAN8FWV5</accession>
<feature type="signal peptide" evidence="1">
    <location>
        <begin position="1"/>
        <end position="20"/>
    </location>
</feature>
<feature type="chain" id="PRO_5042944126" evidence="1">
    <location>
        <begin position="21"/>
        <end position="52"/>
    </location>
</feature>
<evidence type="ECO:0000313" key="3">
    <source>
        <dbReference type="Proteomes" id="UP001331761"/>
    </source>
</evidence>
<sequence length="52" mass="5821">MHLRIVSLVICTLLLNGGESQNYTCGYLPKEFDTALLTSINGWRGKFGFDKV</sequence>
<feature type="non-terminal residue" evidence="2">
    <location>
        <position position="52"/>
    </location>
</feature>
<dbReference type="Proteomes" id="UP001331761">
    <property type="component" value="Unassembled WGS sequence"/>
</dbReference>
<evidence type="ECO:0000256" key="1">
    <source>
        <dbReference type="SAM" id="SignalP"/>
    </source>
</evidence>
<keyword evidence="3" id="KW-1185">Reference proteome</keyword>
<name>A0AAN8FWV5_TRICO</name>
<reference evidence="2 3" key="1">
    <citation type="submission" date="2019-10" db="EMBL/GenBank/DDBJ databases">
        <title>Assembly and Annotation for the nematode Trichostrongylus colubriformis.</title>
        <authorList>
            <person name="Martin J."/>
        </authorList>
    </citation>
    <scope>NUCLEOTIDE SEQUENCE [LARGE SCALE GENOMIC DNA]</scope>
    <source>
        <strain evidence="2">G859</strain>
        <tissue evidence="2">Whole worm</tissue>
    </source>
</reference>
<proteinExistence type="predicted"/>
<dbReference type="EMBL" id="WIXE01011504">
    <property type="protein sequence ID" value="KAK5976708.1"/>
    <property type="molecule type" value="Genomic_DNA"/>
</dbReference>
<gene>
    <name evidence="2" type="ORF">GCK32_020457</name>
</gene>
<keyword evidence="1" id="KW-0732">Signal</keyword>
<protein>
    <submittedName>
        <fullName evidence="2">Uncharacterized protein</fullName>
    </submittedName>
</protein>
<dbReference type="AlphaFoldDB" id="A0AAN8FWV5"/>
<evidence type="ECO:0000313" key="2">
    <source>
        <dbReference type="EMBL" id="KAK5976708.1"/>
    </source>
</evidence>